<accession>A0A164AWR0</accession>
<dbReference type="Proteomes" id="UP000214606">
    <property type="component" value="Chromosome"/>
</dbReference>
<dbReference type="GO" id="GO:0043916">
    <property type="term" value="F:DNA-7-methylguanine glycosylase activity"/>
    <property type="evidence" value="ECO:0007669"/>
    <property type="project" value="TreeGrafter"/>
</dbReference>
<dbReference type="PANTHER" id="PTHR43003:SF5">
    <property type="entry name" value="DNA-3-METHYLADENINE GLYCOSYLASE"/>
    <property type="match status" value="1"/>
</dbReference>
<dbReference type="EC" id="3.2.2.21" evidence="3"/>
<proteinExistence type="inferred from homology"/>
<evidence type="ECO:0000259" key="6">
    <source>
        <dbReference type="SMART" id="SM00478"/>
    </source>
</evidence>
<evidence type="ECO:0000256" key="2">
    <source>
        <dbReference type="ARBA" id="ARBA00010817"/>
    </source>
</evidence>
<comment type="similarity">
    <text evidence="2">Belongs to the alkylbase DNA glycosidase AlkA family.</text>
</comment>
<dbReference type="SMART" id="SM00478">
    <property type="entry name" value="ENDO3c"/>
    <property type="match status" value="1"/>
</dbReference>
<dbReference type="SUPFAM" id="SSF48150">
    <property type="entry name" value="DNA-glycosylase"/>
    <property type="match status" value="1"/>
</dbReference>
<dbReference type="CDD" id="cd00056">
    <property type="entry name" value="ENDO3c"/>
    <property type="match status" value="1"/>
</dbReference>
<keyword evidence="5" id="KW-0234">DNA repair</keyword>
<dbReference type="GO" id="GO:0032993">
    <property type="term" value="C:protein-DNA complex"/>
    <property type="evidence" value="ECO:0007669"/>
    <property type="project" value="TreeGrafter"/>
</dbReference>
<dbReference type="GO" id="GO:0005737">
    <property type="term" value="C:cytoplasm"/>
    <property type="evidence" value="ECO:0007669"/>
    <property type="project" value="TreeGrafter"/>
</dbReference>
<name>A0A164AWR0_9BACI</name>
<dbReference type="EMBL" id="CP017703">
    <property type="protein sequence ID" value="ASS89145.1"/>
    <property type="molecule type" value="Genomic_DNA"/>
</dbReference>
<evidence type="ECO:0000313" key="7">
    <source>
        <dbReference type="EMBL" id="ASS89145.1"/>
    </source>
</evidence>
<dbReference type="RefSeq" id="WP_066247756.1">
    <property type="nucleotide sequence ID" value="NZ_CP017703.1"/>
</dbReference>
<sequence length="296" mass="34575">MWNVTIKAAPPYDFDRVLERLSLDPLNKVDVHKRTVLVPLYSEKEEPFVAAVKAIGSKENPVFEISGEQDEQKERAIHELTRIFQWKNSLKTIQDHFLQTNLAPLFQEHEGTPLVLDFHPYACLMKCIIHQQLNLSFAYQLTTAFVQTFGFKVDNVWFYPKPETVAKLNYEDLRALKFSMRKAEYVIDTSRLIAEGVLPIQAFHEWSDDDIMKKLVQVRGIGPWTVQNFLLFGLGRPNLFPAADIGLQNAIKHYFQLEKKPTKEEMENYSREWAPYLSYAAFYLWRSIEKRRGEAK</sequence>
<dbReference type="Gene3D" id="1.10.340.30">
    <property type="entry name" value="Hypothetical protein, domain 2"/>
    <property type="match status" value="1"/>
</dbReference>
<evidence type="ECO:0000313" key="8">
    <source>
        <dbReference type="Proteomes" id="UP000214606"/>
    </source>
</evidence>
<evidence type="ECO:0000256" key="3">
    <source>
        <dbReference type="ARBA" id="ARBA00012000"/>
    </source>
</evidence>
<dbReference type="InterPro" id="IPR011257">
    <property type="entry name" value="DNA_glycosylase"/>
</dbReference>
<dbReference type="FunFam" id="1.10.340.30:FF:000004">
    <property type="entry name" value="DNA-3-methyladenine glycosylase II"/>
    <property type="match status" value="1"/>
</dbReference>
<keyword evidence="4" id="KW-0227">DNA damage</keyword>
<evidence type="ECO:0000256" key="5">
    <source>
        <dbReference type="ARBA" id="ARBA00023204"/>
    </source>
</evidence>
<dbReference type="GO" id="GO:0006307">
    <property type="term" value="P:DNA alkylation repair"/>
    <property type="evidence" value="ECO:0007669"/>
    <property type="project" value="TreeGrafter"/>
</dbReference>
<accession>A0A223E1X4</accession>
<reference evidence="7 8" key="1">
    <citation type="submission" date="2016-10" db="EMBL/GenBank/DDBJ databases">
        <title>The whole genome sequencing and assembly of Aeribacillus pallidus KCTC3564 strain.</title>
        <authorList>
            <person name="Lee Y.-J."/>
            <person name="Park M.-K."/>
            <person name="Yi H."/>
            <person name="Bahn Y.-S."/>
            <person name="Kim J.F."/>
            <person name="Lee D.-W."/>
        </authorList>
    </citation>
    <scope>NUCLEOTIDE SEQUENCE [LARGE SCALE GENOMIC DNA]</scope>
    <source>
        <strain evidence="7 8">KCTC3564</strain>
    </source>
</reference>
<feature type="domain" description="HhH-GPD" evidence="6">
    <location>
        <begin position="129"/>
        <end position="289"/>
    </location>
</feature>
<dbReference type="InterPro" id="IPR003265">
    <property type="entry name" value="HhH-GPD_domain"/>
</dbReference>
<dbReference type="GO" id="GO:0032131">
    <property type="term" value="F:alkylated DNA binding"/>
    <property type="evidence" value="ECO:0007669"/>
    <property type="project" value="TreeGrafter"/>
</dbReference>
<dbReference type="KEGG" id="apak:AP3564_01670"/>
<evidence type="ECO:0000256" key="1">
    <source>
        <dbReference type="ARBA" id="ARBA00000086"/>
    </source>
</evidence>
<organism evidence="7 8">
    <name type="scientific">Aeribacillus pallidus</name>
    <dbReference type="NCBI Taxonomy" id="33936"/>
    <lineage>
        <taxon>Bacteria</taxon>
        <taxon>Bacillati</taxon>
        <taxon>Bacillota</taxon>
        <taxon>Bacilli</taxon>
        <taxon>Bacillales</taxon>
        <taxon>Bacillaceae</taxon>
        <taxon>Aeribacillus</taxon>
    </lineage>
</organism>
<dbReference type="Gene3D" id="1.10.1670.40">
    <property type="match status" value="1"/>
</dbReference>
<dbReference type="Pfam" id="PF00730">
    <property type="entry name" value="HhH-GPD"/>
    <property type="match status" value="1"/>
</dbReference>
<dbReference type="InterPro" id="IPR051912">
    <property type="entry name" value="Alkylbase_DNA_Glycosylase/TA"/>
</dbReference>
<dbReference type="GO" id="GO:0006285">
    <property type="term" value="P:base-excision repair, AP site formation"/>
    <property type="evidence" value="ECO:0007669"/>
    <property type="project" value="TreeGrafter"/>
</dbReference>
<dbReference type="AlphaFoldDB" id="A0A164AWR0"/>
<evidence type="ECO:0000256" key="4">
    <source>
        <dbReference type="ARBA" id="ARBA00022763"/>
    </source>
</evidence>
<protein>
    <recommendedName>
        <fullName evidence="3">DNA-3-methyladenine glycosylase II</fullName>
        <ecNumber evidence="3">3.2.2.21</ecNumber>
    </recommendedName>
</protein>
<dbReference type="PANTHER" id="PTHR43003">
    <property type="entry name" value="DNA-3-METHYLADENINE GLYCOSYLASE"/>
    <property type="match status" value="1"/>
</dbReference>
<dbReference type="GO" id="GO:0008725">
    <property type="term" value="F:DNA-3-methyladenine glycosylase activity"/>
    <property type="evidence" value="ECO:0007669"/>
    <property type="project" value="TreeGrafter"/>
</dbReference>
<comment type="catalytic activity">
    <reaction evidence="1">
        <text>Hydrolysis of alkylated DNA, releasing 3-methyladenine, 3-methylguanine, 7-methylguanine and 7-methyladenine.</text>
        <dbReference type="EC" id="3.2.2.21"/>
    </reaction>
</comment>
<gene>
    <name evidence="7" type="ORF">AP3564_01670</name>
</gene>